<organism evidence="2 3">
    <name type="scientific">Anaerolinea thermolimosa</name>
    <dbReference type="NCBI Taxonomy" id="229919"/>
    <lineage>
        <taxon>Bacteria</taxon>
        <taxon>Bacillati</taxon>
        <taxon>Chloroflexota</taxon>
        <taxon>Anaerolineae</taxon>
        <taxon>Anaerolineales</taxon>
        <taxon>Anaerolineaceae</taxon>
        <taxon>Anaerolinea</taxon>
    </lineage>
</organism>
<reference evidence="3" key="1">
    <citation type="submission" date="2015-07" db="EMBL/GenBank/DDBJ databases">
        <title>Draft Genome Sequences of Anaerolinea thermolimosa IMO-1, Bellilinea caldifistulae GOMI-1, Leptolinea tardivitalis YMTK-2, Levilinea saccharolytica KIBI-1,Longilinea arvoryzae KOME-1, Previously Described as Members of the Anaerolineaceae (Chloroflexi).</title>
        <authorList>
            <person name="Sekiguchi Y."/>
            <person name="Ohashi A."/>
            <person name="Matsuura N."/>
            <person name="Tourlousse M.D."/>
        </authorList>
    </citation>
    <scope>NUCLEOTIDE SEQUENCE [LARGE SCALE GENOMIC DNA]</scope>
    <source>
        <strain evidence="3">IMO-1</strain>
    </source>
</reference>
<accession>A0A7U9KM72</accession>
<keyword evidence="1" id="KW-0812">Transmembrane</keyword>
<feature type="transmembrane region" description="Helical" evidence="1">
    <location>
        <begin position="83"/>
        <end position="102"/>
    </location>
</feature>
<keyword evidence="1" id="KW-1133">Transmembrane helix</keyword>
<dbReference type="RefSeq" id="WP_062196029.1">
    <property type="nucleotide sequence ID" value="NZ_DF967966.1"/>
</dbReference>
<sequence>MSILDWGPIGRTRRNHALEHATLSVLAERTPNLRLGGYSDDRGFWLVGNVSTEAVVEAIQTALARLEAGERSLAIHPNCGTNFAAAGMLAGTMAWLGMMGVGRGWRSKLERWPIIVSLVTLAMIFAQPLGPWLQERITTHAALDGLRVVEIRRQMHGDLPVHRVLTRG</sequence>
<keyword evidence="1" id="KW-0472">Membrane</keyword>
<evidence type="ECO:0000313" key="2">
    <source>
        <dbReference type="EMBL" id="GAP08437.1"/>
    </source>
</evidence>
<dbReference type="Proteomes" id="UP000253922">
    <property type="component" value="Unassembled WGS sequence"/>
</dbReference>
<feature type="transmembrane region" description="Helical" evidence="1">
    <location>
        <begin position="114"/>
        <end position="133"/>
    </location>
</feature>
<dbReference type="AlphaFoldDB" id="A0A7U9KM72"/>
<evidence type="ECO:0000256" key="1">
    <source>
        <dbReference type="SAM" id="Phobius"/>
    </source>
</evidence>
<dbReference type="Pfam" id="PF19928">
    <property type="entry name" value="DUF6391"/>
    <property type="match status" value="1"/>
</dbReference>
<name>A0A7U9KM72_9CHLR</name>
<proteinExistence type="predicted"/>
<gene>
    <name evidence="2" type="ORF">ATHL_03341</name>
</gene>
<dbReference type="EMBL" id="DF967966">
    <property type="protein sequence ID" value="GAP08437.1"/>
    <property type="molecule type" value="Genomic_DNA"/>
</dbReference>
<keyword evidence="3" id="KW-1185">Reference proteome</keyword>
<protein>
    <submittedName>
        <fullName evidence="2">Uncharacterized protein</fullName>
    </submittedName>
</protein>
<evidence type="ECO:0000313" key="3">
    <source>
        <dbReference type="Proteomes" id="UP000253922"/>
    </source>
</evidence>